<accession>A0AAD8AJ46</accession>
<comment type="similarity">
    <text evidence="2">Belongs to the AKH/HRTH/RPCH family.</text>
</comment>
<evidence type="ECO:0000256" key="7">
    <source>
        <dbReference type="SAM" id="SignalP"/>
    </source>
</evidence>
<evidence type="ECO:0000256" key="6">
    <source>
        <dbReference type="ARBA" id="ARBA00023320"/>
    </source>
</evidence>
<keyword evidence="9" id="KW-1185">Reference proteome</keyword>
<organism evidence="8 9">
    <name type="scientific">Diploptera punctata</name>
    <name type="common">Pacific beetle cockroach</name>
    <dbReference type="NCBI Taxonomy" id="6984"/>
    <lineage>
        <taxon>Eukaryota</taxon>
        <taxon>Metazoa</taxon>
        <taxon>Ecdysozoa</taxon>
        <taxon>Arthropoda</taxon>
        <taxon>Hexapoda</taxon>
        <taxon>Insecta</taxon>
        <taxon>Pterygota</taxon>
        <taxon>Neoptera</taxon>
        <taxon>Polyneoptera</taxon>
        <taxon>Dictyoptera</taxon>
        <taxon>Blattodea</taxon>
        <taxon>Blaberoidea</taxon>
        <taxon>Blaberidae</taxon>
        <taxon>Diplopterinae</taxon>
        <taxon>Diploptera</taxon>
    </lineage>
</organism>
<dbReference type="InterPro" id="IPR010475">
    <property type="entry name" value="AKH/RPCH_hormone"/>
</dbReference>
<keyword evidence="4" id="KW-0372">Hormone</keyword>
<dbReference type="Proteomes" id="UP001233999">
    <property type="component" value="Unassembled WGS sequence"/>
</dbReference>
<comment type="subcellular location">
    <subcellularLocation>
        <location evidence="1">Secreted</location>
    </subcellularLocation>
</comment>
<proteinExistence type="inferred from homology"/>
<evidence type="ECO:0000256" key="5">
    <source>
        <dbReference type="ARBA" id="ARBA00022729"/>
    </source>
</evidence>
<feature type="chain" id="PRO_5042187966" description="Adipokinetic hormone" evidence="7">
    <location>
        <begin position="27"/>
        <end position="98"/>
    </location>
</feature>
<gene>
    <name evidence="8" type="ORF">L9F63_009738</name>
</gene>
<dbReference type="GO" id="GO:0005576">
    <property type="term" value="C:extracellular region"/>
    <property type="evidence" value="ECO:0007669"/>
    <property type="project" value="UniProtKB-SubCell"/>
</dbReference>
<evidence type="ECO:0008006" key="10">
    <source>
        <dbReference type="Google" id="ProtNLM"/>
    </source>
</evidence>
<dbReference type="Pfam" id="PF06377">
    <property type="entry name" value="Adipokin_hormo"/>
    <property type="match status" value="1"/>
</dbReference>
<dbReference type="EMBL" id="JASPKZ010000462">
    <property type="protein sequence ID" value="KAJ9599976.1"/>
    <property type="molecule type" value="Genomic_DNA"/>
</dbReference>
<comment type="caution">
    <text evidence="8">The sequence shown here is derived from an EMBL/GenBank/DDBJ whole genome shotgun (WGS) entry which is preliminary data.</text>
</comment>
<name>A0AAD8AJ46_DIPPU</name>
<feature type="signal peptide" evidence="7">
    <location>
        <begin position="1"/>
        <end position="26"/>
    </location>
</feature>
<evidence type="ECO:0000256" key="3">
    <source>
        <dbReference type="ARBA" id="ARBA00022525"/>
    </source>
</evidence>
<keyword evidence="3" id="KW-0964">Secreted</keyword>
<feature type="non-terminal residue" evidence="8">
    <location>
        <position position="1"/>
    </location>
</feature>
<dbReference type="GO" id="GO:0007218">
    <property type="term" value="P:neuropeptide signaling pathway"/>
    <property type="evidence" value="ECO:0007669"/>
    <property type="project" value="UniProtKB-KW"/>
</dbReference>
<reference evidence="8" key="2">
    <citation type="submission" date="2023-05" db="EMBL/GenBank/DDBJ databases">
        <authorList>
            <person name="Fouks B."/>
        </authorList>
    </citation>
    <scope>NUCLEOTIDE SEQUENCE</scope>
    <source>
        <strain evidence="8">Stay&amp;Tobe</strain>
        <tissue evidence="8">Testes</tissue>
    </source>
</reference>
<keyword evidence="6" id="KW-0527">Neuropeptide</keyword>
<dbReference type="AlphaFoldDB" id="A0AAD8AJ46"/>
<dbReference type="GO" id="GO:0005179">
    <property type="term" value="F:hormone activity"/>
    <property type="evidence" value="ECO:0007669"/>
    <property type="project" value="UniProtKB-KW"/>
</dbReference>
<reference evidence="8" key="1">
    <citation type="journal article" date="2023" name="IScience">
        <title>Live-bearing cockroach genome reveals convergent evolutionary mechanisms linked to viviparity in insects and beyond.</title>
        <authorList>
            <person name="Fouks B."/>
            <person name="Harrison M.C."/>
            <person name="Mikhailova A.A."/>
            <person name="Marchal E."/>
            <person name="English S."/>
            <person name="Carruthers M."/>
            <person name="Jennings E.C."/>
            <person name="Chiamaka E.L."/>
            <person name="Frigard R.A."/>
            <person name="Pippel M."/>
            <person name="Attardo G.M."/>
            <person name="Benoit J.B."/>
            <person name="Bornberg-Bauer E."/>
            <person name="Tobe S.S."/>
        </authorList>
    </citation>
    <scope>NUCLEOTIDE SEQUENCE</scope>
    <source>
        <strain evidence="8">Stay&amp;Tobe</strain>
    </source>
</reference>
<keyword evidence="5 7" id="KW-0732">Signal</keyword>
<protein>
    <recommendedName>
        <fullName evidence="10">Adipokinetic hormone</fullName>
    </recommendedName>
</protein>
<evidence type="ECO:0000313" key="9">
    <source>
        <dbReference type="Proteomes" id="UP001233999"/>
    </source>
</evidence>
<evidence type="ECO:0000313" key="8">
    <source>
        <dbReference type="EMBL" id="KAJ9599976.1"/>
    </source>
</evidence>
<evidence type="ECO:0000256" key="2">
    <source>
        <dbReference type="ARBA" id="ARBA00006145"/>
    </source>
</evidence>
<sequence length="98" mass="11166">SACERVLWSVLLFLTILNCLSLGTRGQVTFSRDWNAGKRSGSTDIQCSAVLKSVDEICRVMVEEFRQLAACETRSLLHFQREFDDKQSNMYLEGQDGR</sequence>
<evidence type="ECO:0000256" key="1">
    <source>
        <dbReference type="ARBA" id="ARBA00004613"/>
    </source>
</evidence>
<evidence type="ECO:0000256" key="4">
    <source>
        <dbReference type="ARBA" id="ARBA00022702"/>
    </source>
</evidence>